<accession>A0A1V5SC34</accession>
<reference evidence="1" key="1">
    <citation type="submission" date="2017-02" db="EMBL/GenBank/DDBJ databases">
        <title>Delving into the versatile metabolic prowess of the omnipresent phylum Bacteroidetes.</title>
        <authorList>
            <person name="Nobu M.K."/>
            <person name="Mei R."/>
            <person name="Narihiro T."/>
            <person name="Kuroda K."/>
            <person name="Liu W.-T."/>
        </authorList>
    </citation>
    <scope>NUCLEOTIDE SEQUENCE</scope>
    <source>
        <strain evidence="1">ADurb.Bin280</strain>
    </source>
</reference>
<evidence type="ECO:0000313" key="1">
    <source>
        <dbReference type="EMBL" id="OQA51823.1"/>
    </source>
</evidence>
<name>A0A1V5SC34_9BACT</name>
<organism evidence="1">
    <name type="scientific">candidate division WS2 bacterium ADurb.Bin280</name>
    <dbReference type="NCBI Taxonomy" id="1852829"/>
    <lineage>
        <taxon>Bacteria</taxon>
        <taxon>candidate division WS2</taxon>
    </lineage>
</organism>
<gene>
    <name evidence="1" type="ORF">BWY43_00801</name>
</gene>
<comment type="caution">
    <text evidence="1">The sequence shown here is derived from an EMBL/GenBank/DDBJ whole genome shotgun (WGS) entry which is preliminary data.</text>
</comment>
<dbReference type="AlphaFoldDB" id="A0A1V5SC34"/>
<dbReference type="Proteomes" id="UP000485367">
    <property type="component" value="Unassembled WGS sequence"/>
</dbReference>
<dbReference type="EMBL" id="MWBO01000062">
    <property type="protein sequence ID" value="OQA51823.1"/>
    <property type="molecule type" value="Genomic_DNA"/>
</dbReference>
<proteinExistence type="predicted"/>
<protein>
    <submittedName>
        <fullName evidence="1">Uncharacterized protein</fullName>
    </submittedName>
</protein>
<sequence>MKKVDVLIYIEHVAREILVATVTKYYLEREGFSVLIESLPLKKHNVACKNPRLILFPYFYTIDNIVLRRIAERFPDSVYLNFNYEQFFSRLLSKYKAPKGDYVLNKVYHLSWSKDFSRFLSDNGVKRDHIFEVGSLPLTLMRTPYSNIFKTRNELAKEYNLDSEKKWIFFPENYAWAFLTIGEIMARVRLGYSPYFAIYNKLFYVKSYRRVLLWLKSLNPDEFEIILRPRPAISSDEHAVFIKKTLKHLPQSLHIIREEDMRAWILSNDVIISSISTGLLDAISVSKPSYRLEPFKTASHLRVEAMATIPKLTDERKFISAMHNPRVQTLQREMASILAPSGDPIVKSIIVIKNLLKKGKPISFQARSSSKRVHESSDKEIKKRFSSDYFDQRYIDDLTRKWRKILN</sequence>